<reference evidence="2" key="1">
    <citation type="submission" date="2007-06" db="EMBL/GenBank/DDBJ databases">
        <title>Complete sequence of Methanococcus aeolicus Nankai-3.</title>
        <authorList>
            <consortium name="US DOE Joint Genome Institute"/>
            <person name="Copeland A."/>
            <person name="Lucas S."/>
            <person name="Lapidus A."/>
            <person name="Barry K."/>
            <person name="Glavina del Rio T."/>
            <person name="Dalin E."/>
            <person name="Tice H."/>
            <person name="Pitluck S."/>
            <person name="Chain P."/>
            <person name="Malfatti S."/>
            <person name="Shin M."/>
            <person name="Vergez L."/>
            <person name="Schmutz J."/>
            <person name="Larimer F."/>
            <person name="Land M."/>
            <person name="Hauser L."/>
            <person name="Kyrpides N."/>
            <person name="Lykidis A."/>
            <person name="Sieprawska-Lupa M."/>
            <person name="Whitman W.B."/>
            <person name="Richardson P."/>
        </authorList>
    </citation>
    <scope>NUCLEOTIDE SEQUENCE [LARGE SCALE GENOMIC DNA]</scope>
    <source>
        <strain evidence="2">Nankai-3</strain>
    </source>
</reference>
<sequence>MKMIVFDIWGDYGHFKKIYTTTSPLSYDFPPKTSIYGMLGAFLGLDKEDYLKHINKDTVKIALKIKNPIQKTNIALNLIDTKRDKIKKSNISLDNKSIKSIKIYNVNLIPNRTQIRFEMLKNPKYRLYVHLTDEKLYSKLKKLLEQHKTVYTISLGLSELLANFEYMGEFEFEKKVSDDEYTTINSLIRRDNIINDDINLELNKEYLFSKIPNEMDENRLTTEYIDIFYERNGESINCKVKEYYHIPELKENITLI</sequence>
<dbReference type="Proteomes" id="UP000001106">
    <property type="component" value="Chromosome"/>
</dbReference>
<proteinExistence type="predicted"/>
<dbReference type="Pfam" id="PF09704">
    <property type="entry name" value="Cas_Cas5d"/>
    <property type="match status" value="1"/>
</dbReference>
<evidence type="ECO:0000256" key="1">
    <source>
        <dbReference type="ARBA" id="ARBA00023118"/>
    </source>
</evidence>
<dbReference type="NCBIfam" id="TIGR02593">
    <property type="entry name" value="CRISPR_cas5"/>
    <property type="match status" value="1"/>
</dbReference>
<accession>A6UVX6</accession>
<dbReference type="GO" id="GO:0043571">
    <property type="term" value="P:maintenance of CRISPR repeat elements"/>
    <property type="evidence" value="ECO:0007669"/>
    <property type="project" value="InterPro"/>
</dbReference>
<dbReference type="InterPro" id="IPR013422">
    <property type="entry name" value="CRISPR-assoc_prot_Cas5_N"/>
</dbReference>
<dbReference type="RefSeq" id="WP_011973780.1">
    <property type="nucleotide sequence ID" value="NC_009635.1"/>
</dbReference>
<protein>
    <submittedName>
        <fullName evidence="2">CRISPR-associated protein Cas5, Hmari subtype</fullName>
    </submittedName>
</protein>
<evidence type="ECO:0000313" key="3">
    <source>
        <dbReference type="Proteomes" id="UP000001106"/>
    </source>
</evidence>
<dbReference type="STRING" id="419665.Maeo_1071"/>
<dbReference type="KEGG" id="mae:Maeo_1071"/>
<organism evidence="2 3">
    <name type="scientific">Methanococcus aeolicus (strain ATCC BAA-1280 / DSM 17508 / OCM 812 / Nankai-3)</name>
    <dbReference type="NCBI Taxonomy" id="419665"/>
    <lineage>
        <taxon>Archaea</taxon>
        <taxon>Methanobacteriati</taxon>
        <taxon>Methanobacteriota</taxon>
        <taxon>Methanomada group</taxon>
        <taxon>Methanococci</taxon>
        <taxon>Methanococcales</taxon>
        <taxon>Methanococcaceae</taxon>
        <taxon>Methanococcus</taxon>
    </lineage>
</organism>
<dbReference type="GeneID" id="5326794"/>
<gene>
    <name evidence="2" type="ordered locus">Maeo_1071</name>
</gene>
<dbReference type="NCBIfam" id="TIGR02592">
    <property type="entry name" value="cas_Cas5h"/>
    <property type="match status" value="1"/>
</dbReference>
<dbReference type="Gene3D" id="3.30.70.2660">
    <property type="match status" value="1"/>
</dbReference>
<keyword evidence="3" id="KW-1185">Reference proteome</keyword>
<dbReference type="HOGENOM" id="CLU_090888_1_0_2"/>
<dbReference type="GO" id="GO:0051607">
    <property type="term" value="P:defense response to virus"/>
    <property type="evidence" value="ECO:0007669"/>
    <property type="project" value="UniProtKB-KW"/>
</dbReference>
<dbReference type="OrthoDB" id="42959at2157"/>
<name>A6UVX6_META3</name>
<evidence type="ECO:0000313" key="2">
    <source>
        <dbReference type="EMBL" id="ABR56648.1"/>
    </source>
</evidence>
<dbReference type="AlphaFoldDB" id="A6UVX6"/>
<dbReference type="InterPro" id="IPR013421">
    <property type="entry name" value="CRISPR-assoc_prot_Cas5_HALMA"/>
</dbReference>
<dbReference type="eggNOG" id="arCOG02758">
    <property type="taxonomic scope" value="Archaea"/>
</dbReference>
<keyword evidence="1" id="KW-0051">Antiviral defense</keyword>
<dbReference type="InterPro" id="IPR021124">
    <property type="entry name" value="CRISPR-assoc_prot_Cas5"/>
</dbReference>
<dbReference type="EMBL" id="CP000743">
    <property type="protein sequence ID" value="ABR56648.1"/>
    <property type="molecule type" value="Genomic_DNA"/>
</dbReference>